<dbReference type="AlphaFoldDB" id="A0A2P4ZGJ5"/>
<protein>
    <submittedName>
        <fullName evidence="1">Uncharacterized protein</fullName>
    </submittedName>
</protein>
<comment type="caution">
    <text evidence="1">The sequence shown here is derived from an EMBL/GenBank/DDBJ whole genome shotgun (WGS) entry which is preliminary data.</text>
</comment>
<evidence type="ECO:0000313" key="2">
    <source>
        <dbReference type="Proteomes" id="UP000054821"/>
    </source>
</evidence>
<accession>A0A2P4ZGJ5</accession>
<sequence>MWCHCRKGVGCCRPNARFRRGLKRRSSCLMHAYHGVCKSSYLHNHNMHAFDTALPTTSVLHISCMNALCTLGRRSPSTMFATNDAEDFFTTGVTTAICPQQKAFAMLCTDAQLQTLY</sequence>
<name>A0A2P4ZGJ5_9HYPO</name>
<dbReference type="RefSeq" id="XP_024405097.1">
    <property type="nucleotide sequence ID" value="XM_024550132.1"/>
</dbReference>
<organism evidence="1 2">
    <name type="scientific">Trichoderma gamsii</name>
    <dbReference type="NCBI Taxonomy" id="398673"/>
    <lineage>
        <taxon>Eukaryota</taxon>
        <taxon>Fungi</taxon>
        <taxon>Dikarya</taxon>
        <taxon>Ascomycota</taxon>
        <taxon>Pezizomycotina</taxon>
        <taxon>Sordariomycetes</taxon>
        <taxon>Hypocreomycetidae</taxon>
        <taxon>Hypocreales</taxon>
        <taxon>Hypocreaceae</taxon>
        <taxon>Trichoderma</taxon>
    </lineage>
</organism>
<proteinExistence type="predicted"/>
<dbReference type="EMBL" id="JPDN02000029">
    <property type="protein sequence ID" value="PON23387.1"/>
    <property type="molecule type" value="Genomic_DNA"/>
</dbReference>
<reference evidence="1 2" key="1">
    <citation type="journal article" date="2016" name="Genome Announc.">
        <title>Draft Whole-Genome Sequence of Trichoderma gamsii T6085, a Promising Biocontrol Agent of Fusarium Head Blight on Wheat.</title>
        <authorList>
            <person name="Baroncelli R."/>
            <person name="Zapparata A."/>
            <person name="Piaggeschi G."/>
            <person name="Sarrocco S."/>
            <person name="Vannacci G."/>
        </authorList>
    </citation>
    <scope>NUCLEOTIDE SEQUENCE [LARGE SCALE GENOMIC DNA]</scope>
    <source>
        <strain evidence="1 2">T6085</strain>
    </source>
</reference>
<evidence type="ECO:0000313" key="1">
    <source>
        <dbReference type="EMBL" id="PON23387.1"/>
    </source>
</evidence>
<keyword evidence="2" id="KW-1185">Reference proteome</keyword>
<dbReference type="GeneID" id="36347710"/>
<gene>
    <name evidence="1" type="ORF">TGAM01_v207621</name>
</gene>
<dbReference type="Proteomes" id="UP000054821">
    <property type="component" value="Unassembled WGS sequence"/>
</dbReference>